<comment type="caution">
    <text evidence="1">The sequence shown here is derived from an EMBL/GenBank/DDBJ whole genome shotgun (WGS) entry which is preliminary data.</text>
</comment>
<evidence type="ECO:0000313" key="1">
    <source>
        <dbReference type="EMBL" id="KKN03369.1"/>
    </source>
</evidence>
<accession>A0A0F9MC84</accession>
<feature type="non-terminal residue" evidence="1">
    <location>
        <position position="2180"/>
    </location>
</feature>
<gene>
    <name evidence="1" type="ORF">LCGC14_1108360</name>
</gene>
<name>A0A0F9MC84_9ZZZZ</name>
<sequence length="2180" mass="248317">NAFNVINNDTISIKDSATLFLSNSIVSHINYAKFWVQKQGESNWILLNNATYAPFSAPFINLPWTSTTVFHLLVDLQMTYSLFGIVYNNFTKANITLDLDGPTINIDTNPNDLLYQIQQAGGTWVTPIDFNGFINGSISSSDTDFDSYKISYDYGKGWREDSHLYSANDTLNWQIKYIPDGDISFKITGYDSRDNPSNILEFSFVNDQNFFSDIYIENYAFDQIYNIFEPFKFKIIPLAQDLEVLNLTVGITLYSFSKVDPPSESLYFEKEIEFDILDFDFENQTVDTQILTIKASDLRSQSIELKIPITMSLGLDTQIIVNDLKIVKNFYELEGRNESTWWKFDEGGGIIVYDSSEGGKDGTLVGVEQWVNGKVGNYALGLEGVYFIPSNIAMTSGIYDSIGDLYSINNDFSQFSSLEGYNYDHDNRDSYEQELWAEDFASSEPYMTQSYEPDDYSSSYTMNPLNMQNYFPNEFAQGEWNNWNLNFDLTYTTSSFATGTFTSHLNSGSSSSIPSGYQYNQGSLVSSGDLYNADGLDFSTFTSADPYYYNGQQQLWTEDFTSFQSYMSQSYEPDDYSSSYTMNPLDMQNEFPNEYTQEDWSNWNLNYNSQYTSSSFSNGDLDSTLISQSDTYVPVQAQTPSGDFDVLEGTSDFAGDLSLANGVSYTTFDSSIPDLTNHYPATYSFENLADYTSGTDIDFVDFNGYPSAQIIPGIDGHNKVLELTSNTAWNNIWNDFSDKVIGTIEWWVRTPQSYVSSRLILYGDNGATLASYVYFHDDGWIWATNGSSNVQVATYTPNTWIHMRVDFWTTMVKLFTIRINGGAQSGPYFFKNLVSSIDRAYFDSGGGSNIRYLDAIAYSWTPGYTIGDNLDTTTGHFPGTYSFENDAHGASGTAISMIDEYTGNPGIYLDVVINDVQTDHKKVLRVVDSRNTGYTTGTHNFDNPQTYGTIEFWLKMSGSYGATGSTDRFSELYFRSSSNQVAFGIQLKMLEGGYVSGDRADLSYWDGNEWIEYADGEDEVWYRNRIDFDCEDDKYSIFTYNPDGTLLGSATGIDFENDLVTLDEIYFTSIVSHYRGIACYDAFGFTWEGYNIGDNRFDDAPGFITFEIDAQLDSANRDITSVSLDYSYQNVDSKQVSLQIYNYAQQNWGTEIDSFIYSSFTPQTYVIGSDYYDQNYNLKFRFEGLPSSSSYEFYLDQFKISYNYFPTGGNIYTSPTLQWETMNGDYSITQSFISGYVPAGPTNVVPNLDINNEWGFSYTPYHYDDIDEYPSKSMTDMVATFAGDDIGAVEEFQMSQFILPTGAIVSKVEVWVYGEGEYYYYPGIKISWDNGNSWGTRKDTPDHISPPDFGYDFTGLSKSQNELNQLSVSVRADYIFNPGPPPDGQAGYFHLGALWVKVYYDTPGYEVNTVVNMEVTDPDCVSVDYLKYSHRTNISQVIDLDIWNWGTSQWNDIENVNNYATFDADSYNLGQSSPYVNSSNGVRVRFMGLGSSPFQLWVDQLALDYSYTISTGITKTINDAFLNRYDSGFSNYQKLYDVIVSFGYTFTKDLTQYNDFAQFTLDGTNYALNKDGAFHTFSQTFEFDSSSRSNFDIMFNISNGDLSLSNMGYDFTFKCLDTLDNIVLQQTFGVDFPNEGTLTQFQKDNGEFFIDTDIDFNTVSDGKTYTNKYGSTYKLQIIFNIKTDGAWRNNAYIYNASSSFATRIAFNIAQWMTNNNYDSFENFTVEYVMIGNSTDLIVNDLRLFTYQTEGASPMDIEATINIASLTSEDTVDPLIKLYYSYKTDNNQQVKIQIFNGIGWDDVDTRIFSEFTPQFIWLSSSYIDSNFDVKFRFIGTETSSPYTGFNFYLDQFKLDASWTRTQGPINADISKTITDAFLNNFLTNYNSFDNYQNLSDVTVSFDYTFTNNNSLYLDFALFEITYGTTTISDSLTRDGSQHTYSRTFEFDSTSLDDFSVKFNISNGDLILNNLDYNVTFKCLATNDQILLQQMFELNFPNESSLSQEDKDNGMFIIDTTYSLLTVSDILDDFYYNTYGRQGKFEIVYGIKADGKWCSSIFSTNSSEALTRRFKVYEFMETNNLDTFEDFNTTFVIIGNNTDLTVSQVKFLDYRAYIPPTINFTTTFIVNSNNFQNPRLNYSFRTNITQTIQVNVWNYDLSRWDLITSAYYPTFLESSYVLNNSH</sequence>
<reference evidence="1" key="1">
    <citation type="journal article" date="2015" name="Nature">
        <title>Complex archaea that bridge the gap between prokaryotes and eukaryotes.</title>
        <authorList>
            <person name="Spang A."/>
            <person name="Saw J.H."/>
            <person name="Jorgensen S.L."/>
            <person name="Zaremba-Niedzwiedzka K."/>
            <person name="Martijn J."/>
            <person name="Lind A.E."/>
            <person name="van Eijk R."/>
            <person name="Schleper C."/>
            <person name="Guy L."/>
            <person name="Ettema T.J."/>
        </authorList>
    </citation>
    <scope>NUCLEOTIDE SEQUENCE</scope>
</reference>
<proteinExistence type="predicted"/>
<organism evidence="1">
    <name type="scientific">marine sediment metagenome</name>
    <dbReference type="NCBI Taxonomy" id="412755"/>
    <lineage>
        <taxon>unclassified sequences</taxon>
        <taxon>metagenomes</taxon>
        <taxon>ecological metagenomes</taxon>
    </lineage>
</organism>
<dbReference type="EMBL" id="LAZR01005040">
    <property type="protein sequence ID" value="KKN03369.1"/>
    <property type="molecule type" value="Genomic_DNA"/>
</dbReference>
<protein>
    <submittedName>
        <fullName evidence="1">Uncharacterized protein</fullName>
    </submittedName>
</protein>
<feature type="non-terminal residue" evidence="1">
    <location>
        <position position="1"/>
    </location>
</feature>